<feature type="region of interest" description="Disordered" evidence="1">
    <location>
        <begin position="16"/>
        <end position="38"/>
    </location>
</feature>
<keyword evidence="4" id="KW-1185">Reference proteome</keyword>
<evidence type="ECO:0000256" key="1">
    <source>
        <dbReference type="SAM" id="MobiDB-lite"/>
    </source>
</evidence>
<dbReference type="STRING" id="84724.SAMN04488564_101267"/>
<evidence type="ECO:0000313" key="3">
    <source>
        <dbReference type="EMBL" id="SFQ96423.1"/>
    </source>
</evidence>
<sequence>MREFLMRPDPFNEFQARAQRDRERAKRREESEEGLRRQVESGGLDVGMVVMAVVVLVALLIFFLAITPSGTW</sequence>
<dbReference type="Proteomes" id="UP000198583">
    <property type="component" value="Unassembled WGS sequence"/>
</dbReference>
<dbReference type="EMBL" id="FOYL01000001">
    <property type="protein sequence ID" value="SFQ96423.1"/>
    <property type="molecule type" value="Genomic_DNA"/>
</dbReference>
<feature type="transmembrane region" description="Helical" evidence="2">
    <location>
        <begin position="46"/>
        <end position="66"/>
    </location>
</feature>
<gene>
    <name evidence="3" type="ORF">SAMN04488564_101267</name>
</gene>
<organism evidence="3 4">
    <name type="scientific">Lentzea waywayandensis</name>
    <dbReference type="NCBI Taxonomy" id="84724"/>
    <lineage>
        <taxon>Bacteria</taxon>
        <taxon>Bacillati</taxon>
        <taxon>Actinomycetota</taxon>
        <taxon>Actinomycetes</taxon>
        <taxon>Pseudonocardiales</taxon>
        <taxon>Pseudonocardiaceae</taxon>
        <taxon>Lentzea</taxon>
    </lineage>
</organism>
<keyword evidence="2" id="KW-0472">Membrane</keyword>
<keyword evidence="2" id="KW-0812">Transmembrane</keyword>
<keyword evidence="2" id="KW-1133">Transmembrane helix</keyword>
<name>A0A1I6CTL4_9PSEU</name>
<evidence type="ECO:0000256" key="2">
    <source>
        <dbReference type="SAM" id="Phobius"/>
    </source>
</evidence>
<protein>
    <submittedName>
        <fullName evidence="3">Uncharacterized protein</fullName>
    </submittedName>
</protein>
<reference evidence="4" key="1">
    <citation type="submission" date="2016-10" db="EMBL/GenBank/DDBJ databases">
        <authorList>
            <person name="Varghese N."/>
            <person name="Submissions S."/>
        </authorList>
    </citation>
    <scope>NUCLEOTIDE SEQUENCE [LARGE SCALE GENOMIC DNA]</scope>
    <source>
        <strain evidence="4">DSM 44232</strain>
    </source>
</reference>
<evidence type="ECO:0000313" key="4">
    <source>
        <dbReference type="Proteomes" id="UP000198583"/>
    </source>
</evidence>
<dbReference type="AlphaFoldDB" id="A0A1I6CTL4"/>
<feature type="compositionally biased region" description="Basic and acidic residues" evidence="1">
    <location>
        <begin position="18"/>
        <end position="38"/>
    </location>
</feature>
<proteinExistence type="predicted"/>
<accession>A0A1I6CTL4</accession>